<comment type="caution">
    <text evidence="9">The sequence shown here is derived from an EMBL/GenBank/DDBJ whole genome shotgun (WGS) entry which is preliminary data.</text>
</comment>
<dbReference type="GO" id="GO:0030246">
    <property type="term" value="F:carbohydrate binding"/>
    <property type="evidence" value="ECO:0007669"/>
    <property type="project" value="InterPro"/>
</dbReference>
<dbReference type="Gene3D" id="2.60.120.260">
    <property type="entry name" value="Galactose-binding domain-like"/>
    <property type="match status" value="3"/>
</dbReference>
<dbReference type="InterPro" id="IPR008979">
    <property type="entry name" value="Galactose-bd-like_sf"/>
</dbReference>
<evidence type="ECO:0000256" key="5">
    <source>
        <dbReference type="ARBA" id="ARBA00023277"/>
    </source>
</evidence>
<evidence type="ECO:0000256" key="2">
    <source>
        <dbReference type="ARBA" id="ARBA00022651"/>
    </source>
</evidence>
<dbReference type="CDD" id="cd09003">
    <property type="entry name" value="GH43_XynD-like"/>
    <property type="match status" value="1"/>
</dbReference>
<reference evidence="9" key="2">
    <citation type="journal article" date="2021" name="PeerJ">
        <title>Extensive microbial diversity within the chicken gut microbiome revealed by metagenomics and culture.</title>
        <authorList>
            <person name="Gilroy R."/>
            <person name="Ravi A."/>
            <person name="Getino M."/>
            <person name="Pursley I."/>
            <person name="Horton D.L."/>
            <person name="Alikhan N.F."/>
            <person name="Baker D."/>
            <person name="Gharbi K."/>
            <person name="Hall N."/>
            <person name="Watson M."/>
            <person name="Adriaenssens E.M."/>
            <person name="Foster-Nyarko E."/>
            <person name="Jarju S."/>
            <person name="Secka A."/>
            <person name="Antonio M."/>
            <person name="Oren A."/>
            <person name="Chaudhuri R.R."/>
            <person name="La Ragione R."/>
            <person name="Hildebrand F."/>
            <person name="Pallen M.J."/>
        </authorList>
    </citation>
    <scope>NUCLEOTIDE SEQUENCE</scope>
    <source>
        <strain evidence="9">USAMLcec3-3695</strain>
    </source>
</reference>
<dbReference type="InterPro" id="IPR003305">
    <property type="entry name" value="CenC_carb-bd"/>
</dbReference>
<evidence type="ECO:0000313" key="9">
    <source>
        <dbReference type="EMBL" id="HIU58166.1"/>
    </source>
</evidence>
<evidence type="ECO:0000259" key="8">
    <source>
        <dbReference type="PROSITE" id="PS51175"/>
    </source>
</evidence>
<feature type="chain" id="PRO_5038767015" evidence="7">
    <location>
        <begin position="29"/>
        <end position="951"/>
    </location>
</feature>
<evidence type="ECO:0000256" key="3">
    <source>
        <dbReference type="ARBA" id="ARBA00022729"/>
    </source>
</evidence>
<keyword evidence="2" id="KW-0858">Xylan degradation</keyword>
<dbReference type="EMBL" id="DVNB01000103">
    <property type="protein sequence ID" value="HIU58166.1"/>
    <property type="molecule type" value="Genomic_DNA"/>
</dbReference>
<dbReference type="InterPro" id="IPR005084">
    <property type="entry name" value="CBM6"/>
</dbReference>
<protein>
    <submittedName>
        <fullName evidence="9">Carbohydrate binding domain-containing protein</fullName>
    </submittedName>
</protein>
<evidence type="ECO:0000256" key="4">
    <source>
        <dbReference type="ARBA" id="ARBA00022801"/>
    </source>
</evidence>
<keyword evidence="4" id="KW-0378">Hydrolase</keyword>
<dbReference type="InterPro" id="IPR052176">
    <property type="entry name" value="Glycosyl_Hydrlase_43_Enz"/>
</dbReference>
<dbReference type="InterPro" id="IPR006584">
    <property type="entry name" value="Cellulose-bd_IV"/>
</dbReference>
<feature type="signal peptide" evidence="7">
    <location>
        <begin position="1"/>
        <end position="28"/>
    </location>
</feature>
<comment type="similarity">
    <text evidence="1">Belongs to the glycosyl hydrolase 43 family.</text>
</comment>
<dbReference type="Pfam" id="PF04616">
    <property type="entry name" value="Glyco_hydro_43"/>
    <property type="match status" value="1"/>
</dbReference>
<evidence type="ECO:0000256" key="7">
    <source>
        <dbReference type="SAM" id="SignalP"/>
    </source>
</evidence>
<dbReference type="Gene3D" id="2.115.10.20">
    <property type="entry name" value="Glycosyl hydrolase domain, family 43"/>
    <property type="match status" value="1"/>
</dbReference>
<evidence type="ECO:0000256" key="1">
    <source>
        <dbReference type="ARBA" id="ARBA00009865"/>
    </source>
</evidence>
<proteinExistence type="inferred from homology"/>
<organism evidence="9 10">
    <name type="scientific">Candidatus Ornithomonoglobus merdipullorum</name>
    <dbReference type="NCBI Taxonomy" id="2840895"/>
    <lineage>
        <taxon>Bacteria</taxon>
        <taxon>Bacillati</taxon>
        <taxon>Bacillota</taxon>
        <taxon>Clostridia</taxon>
        <taxon>Candidatus Ornithomonoglobus</taxon>
    </lineage>
</organism>
<keyword evidence="2" id="KW-0624">Polysaccharide degradation</keyword>
<dbReference type="AlphaFoldDB" id="A0A9D1MDD0"/>
<dbReference type="Pfam" id="PF02018">
    <property type="entry name" value="CBM_4_9"/>
    <property type="match status" value="2"/>
</dbReference>
<accession>A0A9D1MDD0</accession>
<evidence type="ECO:0000313" key="10">
    <source>
        <dbReference type="Proteomes" id="UP000824109"/>
    </source>
</evidence>
<dbReference type="GO" id="GO:0045493">
    <property type="term" value="P:xylan catabolic process"/>
    <property type="evidence" value="ECO:0007669"/>
    <property type="project" value="UniProtKB-KW"/>
</dbReference>
<dbReference type="Proteomes" id="UP000824109">
    <property type="component" value="Unassembled WGS sequence"/>
</dbReference>
<keyword evidence="3 7" id="KW-0732">Signal</keyword>
<keyword evidence="6" id="KW-0326">Glycosidase</keyword>
<gene>
    <name evidence="9" type="ORF">IAA61_10230</name>
</gene>
<evidence type="ECO:0000256" key="6">
    <source>
        <dbReference type="ARBA" id="ARBA00023295"/>
    </source>
</evidence>
<reference evidence="9" key="1">
    <citation type="submission" date="2020-10" db="EMBL/GenBank/DDBJ databases">
        <authorList>
            <person name="Gilroy R."/>
        </authorList>
    </citation>
    <scope>NUCLEOTIDE SEQUENCE</scope>
    <source>
        <strain evidence="9">USAMLcec3-3695</strain>
    </source>
</reference>
<keyword evidence="5" id="KW-0119">Carbohydrate metabolism</keyword>
<dbReference type="Pfam" id="PF03422">
    <property type="entry name" value="CBM_6"/>
    <property type="match status" value="1"/>
</dbReference>
<dbReference type="InterPro" id="IPR023296">
    <property type="entry name" value="Glyco_hydro_beta-prop_sf"/>
</dbReference>
<dbReference type="SMART" id="SM00606">
    <property type="entry name" value="CBD_IV"/>
    <property type="match status" value="1"/>
</dbReference>
<dbReference type="GO" id="GO:0004553">
    <property type="term" value="F:hydrolase activity, hydrolyzing O-glycosyl compounds"/>
    <property type="evidence" value="ECO:0007669"/>
    <property type="project" value="InterPro"/>
</dbReference>
<dbReference type="PANTHER" id="PTHR43772:SF2">
    <property type="entry name" value="PUTATIVE (AFU_ORTHOLOGUE AFUA_2G04480)-RELATED"/>
    <property type="match status" value="1"/>
</dbReference>
<dbReference type="PANTHER" id="PTHR43772">
    <property type="entry name" value="ENDO-1,4-BETA-XYLANASE"/>
    <property type="match status" value="1"/>
</dbReference>
<dbReference type="PROSITE" id="PS51175">
    <property type="entry name" value="CBM6"/>
    <property type="match status" value="1"/>
</dbReference>
<dbReference type="SUPFAM" id="SSF49785">
    <property type="entry name" value="Galactose-binding domain-like"/>
    <property type="match status" value="3"/>
</dbReference>
<dbReference type="InterPro" id="IPR006710">
    <property type="entry name" value="Glyco_hydro_43"/>
</dbReference>
<name>A0A9D1MDD0_9FIRM</name>
<sequence length="951" mass="103339">MNVKKITSAVLSAGIMISVLPCSIPAYADESTEILENTGFEALADDNVPFWWSTTAGEASLDSPEAAITAADMSYAGNSSAYISGRNSANAGVMQRYQLDRLTGADEYEATAYVRYTGDDAPDSIVFTLVFGNNYGWDQYEIASETVKKDRWTEIKGHFTAPADITDGYVYIKTDETDNFTDYYVDNFSLISDPFVIEEGDFIVNGSFDETSDPWFGFGGGTVECIDGVLRSSDRGFAWVGLGQTLDKKLRSGHRYKISADVKYDGAADSNCGINLTLLHESGEAGAAAQYATLMTSTVKGGEWTHTEQLVTLPEGILDDQTIYFGTATDEQTGDIYIDNVSITEVADDGALAKTVGNSNPLMSQCFGADPFAMEYDGRLYVYMSSDKYEYDQDGNILNNSFAEIKSIKVISTEDMVNWTDHGEIPVGGAESSSANTYYEGLPNGGAKWAGLSWAPAAAHKTINGEEKFFLYFANAGGGIGVLEGDSPIGPFHDPTVDEEHPYGTSIVDIWQEIPGTEKVVTYYDPAVFVDDDGQGYLYFGGGFTDDYNHPESVCVIKLSDDMTSTVGDAVPIDAPGLFEDSGIHKYNGKYYYSYSSNFESGMDVVEPGVIYYLVSDDPMGPFVSPVDGEPAGKVLDNMYMFFKTGGNNHHTIFEFKGQDYIVYHAETLGLAISGDTSELYGYRSPHINKLEYDENDVIKPVIADYKGVSQLMSIDPYGGLEAETIAWNSGIKTEPIEESAICECVNMKLTDLQDGDWTSISGADFGDDGANSFSVKLNSLNKGHIEIRLDSLNGELVGEIDVEPTDGYETLSCATDNITGVHDVYFVFKGEADELFDVDSWGFSKDSIGTDDPDIPDELTVSASTQRIDGDVCVTVTANDDISEKCVFTALYDENDVLIKCMSVPTAGMTDNTAYVIMSDSGSAEYAKVFVWDTISGMQPSAKSAKANIE</sequence>
<feature type="domain" description="CBM6" evidence="8">
    <location>
        <begin position="719"/>
        <end position="845"/>
    </location>
</feature>
<dbReference type="SUPFAM" id="SSF75005">
    <property type="entry name" value="Arabinanase/levansucrase/invertase"/>
    <property type="match status" value="1"/>
</dbReference>
<dbReference type="CDD" id="cd04084">
    <property type="entry name" value="CBM6_xylanase-like"/>
    <property type="match status" value="1"/>
</dbReference>